<evidence type="ECO:0000313" key="12">
    <source>
        <dbReference type="EMBL" id="CAB4950234.1"/>
    </source>
</evidence>
<dbReference type="InterPro" id="IPR050093">
    <property type="entry name" value="ABC_SmlMolc_Importer"/>
</dbReference>
<accession>A0A6J7K7N3</accession>
<evidence type="ECO:0000259" key="10">
    <source>
        <dbReference type="PROSITE" id="PS50893"/>
    </source>
</evidence>
<dbReference type="InterPro" id="IPR004606">
    <property type="entry name" value="Mop_domain"/>
</dbReference>
<feature type="domain" description="Mop" evidence="11">
    <location>
        <begin position="285"/>
        <end position="349"/>
    </location>
</feature>
<dbReference type="PROSITE" id="PS00211">
    <property type="entry name" value="ABC_TRANSPORTER_1"/>
    <property type="match status" value="1"/>
</dbReference>
<feature type="domain" description="ABC transporter" evidence="10">
    <location>
        <begin position="2"/>
        <end position="235"/>
    </location>
</feature>
<dbReference type="PANTHER" id="PTHR42781">
    <property type="entry name" value="SPERMIDINE/PUTRESCINE IMPORT ATP-BINDING PROTEIN POTA"/>
    <property type="match status" value="1"/>
</dbReference>
<dbReference type="InterPro" id="IPR017871">
    <property type="entry name" value="ABC_transporter-like_CS"/>
</dbReference>
<dbReference type="InterPro" id="IPR005116">
    <property type="entry name" value="Transp-assoc_OB_typ1"/>
</dbReference>
<sequence length="365" mass="37716">MSLGLDCTFTRGEFTLTITAVIEPGTVVAILGPNGAGKSTLVRAIAGLHPIGTGSISINGRLVDDGAATLVPAQRRSVGVVFQDYALFPHLTVLDNVAFGPRARGAGRSGSRATALETLRLLGVGDLAGRKPGEISGGQAQRVALARALATAPDVLLLDEPLAALDVETKETVRAELQAQLESFAGCVILITHDPLDALLLADRVIVLENGIVAQDGTPAELSRRPLTDYVATLMGVTLLRGQASGGTLTLVDGGVMSIVDHELDGPALAVVRPESVTLHLTHPEGSARNVWQGTVTSLQPSHDRIRVHVDGEPGVVAAVTPEAAADMRLAKGTSVWLSLKSLDLQTFPAGAAGHVGIGARGDRG</sequence>
<dbReference type="Pfam" id="PF00005">
    <property type="entry name" value="ABC_tran"/>
    <property type="match status" value="1"/>
</dbReference>
<keyword evidence="7" id="KW-0408">Iron</keyword>
<dbReference type="SUPFAM" id="SSF50331">
    <property type="entry name" value="MOP-like"/>
    <property type="match status" value="1"/>
</dbReference>
<organism evidence="12">
    <name type="scientific">freshwater metagenome</name>
    <dbReference type="NCBI Taxonomy" id="449393"/>
    <lineage>
        <taxon>unclassified sequences</taxon>
        <taxon>metagenomes</taxon>
        <taxon>ecological metagenomes</taxon>
    </lineage>
</organism>
<keyword evidence="5" id="KW-0547">Nucleotide-binding</keyword>
<dbReference type="PROSITE" id="PS50893">
    <property type="entry name" value="ABC_TRANSPORTER_2"/>
    <property type="match status" value="1"/>
</dbReference>
<dbReference type="InterPro" id="IPR003593">
    <property type="entry name" value="AAA+_ATPase"/>
</dbReference>
<dbReference type="InterPro" id="IPR015853">
    <property type="entry name" value="ABC_transpr_FbpC"/>
</dbReference>
<keyword evidence="2" id="KW-1003">Cell membrane</keyword>
<evidence type="ECO:0000256" key="2">
    <source>
        <dbReference type="ARBA" id="ARBA00022475"/>
    </source>
</evidence>
<evidence type="ECO:0000256" key="3">
    <source>
        <dbReference type="ARBA" id="ARBA00022496"/>
    </source>
</evidence>
<keyword evidence="8" id="KW-0406">Ion transport</keyword>
<evidence type="ECO:0000256" key="4">
    <source>
        <dbReference type="ARBA" id="ARBA00022505"/>
    </source>
</evidence>
<dbReference type="InterPro" id="IPR027417">
    <property type="entry name" value="P-loop_NTPase"/>
</dbReference>
<dbReference type="SMART" id="SM00382">
    <property type="entry name" value="AAA"/>
    <property type="match status" value="1"/>
</dbReference>
<evidence type="ECO:0000256" key="5">
    <source>
        <dbReference type="ARBA" id="ARBA00022741"/>
    </source>
</evidence>
<evidence type="ECO:0000256" key="6">
    <source>
        <dbReference type="ARBA" id="ARBA00022840"/>
    </source>
</evidence>
<evidence type="ECO:0000259" key="11">
    <source>
        <dbReference type="PROSITE" id="PS51866"/>
    </source>
</evidence>
<gene>
    <name evidence="12" type="ORF">UFOPK3772_01490</name>
</gene>
<dbReference type="AlphaFoldDB" id="A0A6J7K7N3"/>
<reference evidence="12" key="1">
    <citation type="submission" date="2020-05" db="EMBL/GenBank/DDBJ databases">
        <authorList>
            <person name="Chiriac C."/>
            <person name="Salcher M."/>
            <person name="Ghai R."/>
            <person name="Kavagutti S V."/>
        </authorList>
    </citation>
    <scope>NUCLEOTIDE SEQUENCE</scope>
</reference>
<keyword evidence="9" id="KW-0472">Membrane</keyword>
<evidence type="ECO:0000256" key="1">
    <source>
        <dbReference type="ARBA" id="ARBA00022448"/>
    </source>
</evidence>
<proteinExistence type="predicted"/>
<dbReference type="CDD" id="cd03259">
    <property type="entry name" value="ABC_Carb_Solutes_like"/>
    <property type="match status" value="1"/>
</dbReference>
<dbReference type="InterPro" id="IPR003439">
    <property type="entry name" value="ABC_transporter-like_ATP-bd"/>
</dbReference>
<dbReference type="GO" id="GO:0005524">
    <property type="term" value="F:ATP binding"/>
    <property type="evidence" value="ECO:0007669"/>
    <property type="project" value="UniProtKB-KW"/>
</dbReference>
<dbReference type="EMBL" id="CAFBNE010000042">
    <property type="protein sequence ID" value="CAB4950234.1"/>
    <property type="molecule type" value="Genomic_DNA"/>
</dbReference>
<dbReference type="GO" id="GO:0015408">
    <property type="term" value="F:ABC-type ferric iron transporter activity"/>
    <property type="evidence" value="ECO:0007669"/>
    <property type="project" value="InterPro"/>
</dbReference>
<evidence type="ECO:0000256" key="8">
    <source>
        <dbReference type="ARBA" id="ARBA00023065"/>
    </source>
</evidence>
<name>A0A6J7K7N3_9ZZZZ</name>
<protein>
    <submittedName>
        <fullName evidence="12">Unannotated protein</fullName>
    </submittedName>
</protein>
<dbReference type="SUPFAM" id="SSF52540">
    <property type="entry name" value="P-loop containing nucleoside triphosphate hydrolases"/>
    <property type="match status" value="1"/>
</dbReference>
<dbReference type="Gene3D" id="3.40.50.300">
    <property type="entry name" value="P-loop containing nucleotide triphosphate hydrolases"/>
    <property type="match status" value="1"/>
</dbReference>
<dbReference type="Pfam" id="PF03459">
    <property type="entry name" value="TOBE"/>
    <property type="match status" value="1"/>
</dbReference>
<dbReference type="Gene3D" id="2.40.50.100">
    <property type="match status" value="1"/>
</dbReference>
<keyword evidence="1" id="KW-0813">Transport</keyword>
<dbReference type="GO" id="GO:0016020">
    <property type="term" value="C:membrane"/>
    <property type="evidence" value="ECO:0007669"/>
    <property type="project" value="InterPro"/>
</dbReference>
<evidence type="ECO:0000256" key="9">
    <source>
        <dbReference type="ARBA" id="ARBA00023136"/>
    </source>
</evidence>
<evidence type="ECO:0000256" key="7">
    <source>
        <dbReference type="ARBA" id="ARBA00023004"/>
    </source>
</evidence>
<keyword evidence="4" id="KW-0500">Molybdenum</keyword>
<dbReference type="GO" id="GO:0015689">
    <property type="term" value="P:molybdate ion transport"/>
    <property type="evidence" value="ECO:0007669"/>
    <property type="project" value="InterPro"/>
</dbReference>
<keyword evidence="3" id="KW-0410">Iron transport</keyword>
<keyword evidence="6" id="KW-0067">ATP-binding</keyword>
<dbReference type="PROSITE" id="PS51866">
    <property type="entry name" value="MOP"/>
    <property type="match status" value="1"/>
</dbReference>
<dbReference type="PANTHER" id="PTHR42781:SF4">
    <property type="entry name" value="SPERMIDINE_PUTRESCINE IMPORT ATP-BINDING PROTEIN POTA"/>
    <property type="match status" value="1"/>
</dbReference>
<dbReference type="GO" id="GO:0016887">
    <property type="term" value="F:ATP hydrolysis activity"/>
    <property type="evidence" value="ECO:0007669"/>
    <property type="project" value="InterPro"/>
</dbReference>
<dbReference type="InterPro" id="IPR008995">
    <property type="entry name" value="Mo/tungstate-bd_C_term_dom"/>
</dbReference>